<dbReference type="AlphaFoldDB" id="A0AAE9YYT9"/>
<evidence type="ECO:0000256" key="6">
    <source>
        <dbReference type="ARBA" id="ARBA00022918"/>
    </source>
</evidence>
<keyword evidence="7" id="KW-0051">Antiviral defense</keyword>
<gene>
    <name evidence="11" type="primary">ltrA</name>
    <name evidence="11" type="ORF">SG34_015525</name>
</gene>
<evidence type="ECO:0000256" key="9">
    <source>
        <dbReference type="ARBA" id="ARBA00048173"/>
    </source>
</evidence>
<sequence length="435" mass="49909">MTSCTANMNSSCEKPTHLMSAILEPANMQRAYARVLRNKGAPGCDGMTVEMLKPHLMATWVATKEQLLEGRYYPKPVRKVESPKPGGGTRMLGSPTVEDRLIQQAIHQVLNDIFDPKFSAHSYGFRPGCSAGQAVRQARDYVEAGHRWVVDLDLEKFFDRVNHDVLMARLARHIGDKTLLRLLRRYLEAGILVGGTATARTAGTPQGGPLSPLLSNVLLDDFDRELEGRGHRFCRYADDCNVYVKSQRAGERVLESITVYLEKRLKLRVNRDKSGVDRPWRRTFLGYSVNAQKRNVKLRIAKQPIARFKLSLKQVFRRGKGRSIRQTIATLNPKIRGWVNYFRYSGMKGIFIELDSWIRRHLRNIIWRQWKRVWTRAKGLMRFGIDEKRAWQSATNGRGPWWNAGASHMNQALPKKFFSWLGLISLMDQYHGRMG</sequence>
<reference evidence="11 12" key="1">
    <citation type="journal article" date="2015" name="Genome Announc.">
        <title>Draft Genome Sequences of Marine Isolates of Thalassomonas viridans and Thalassomonas actiniarum.</title>
        <authorList>
            <person name="Olonade I."/>
            <person name="van Zyl L.J."/>
            <person name="Trindade M."/>
        </authorList>
    </citation>
    <scope>NUCLEOTIDE SEQUENCE [LARGE SCALE GENOMIC DNA]</scope>
    <source>
        <strain evidence="11 12">XOM25</strain>
    </source>
</reference>
<dbReference type="PRINTS" id="PR00866">
    <property type="entry name" value="RNADNAPOLMS"/>
</dbReference>
<evidence type="ECO:0000256" key="5">
    <source>
        <dbReference type="ARBA" id="ARBA00022842"/>
    </source>
</evidence>
<dbReference type="NCBIfam" id="TIGR04416">
    <property type="entry name" value="group_II_RT_mat"/>
    <property type="match status" value="1"/>
</dbReference>
<dbReference type="EMBL" id="CP059733">
    <property type="protein sequence ID" value="WDE02854.1"/>
    <property type="molecule type" value="Genomic_DNA"/>
</dbReference>
<keyword evidence="6 11" id="KW-0695">RNA-directed DNA polymerase</keyword>
<feature type="domain" description="Reverse transcriptase" evidence="10">
    <location>
        <begin position="63"/>
        <end position="289"/>
    </location>
</feature>
<dbReference type="InterPro" id="IPR051083">
    <property type="entry name" value="GrpII_Intron_Splice-Mob/Def"/>
</dbReference>
<evidence type="ECO:0000256" key="2">
    <source>
        <dbReference type="ARBA" id="ARBA00022679"/>
    </source>
</evidence>
<dbReference type="InterPro" id="IPR000123">
    <property type="entry name" value="Reverse_transcriptase_msDNA"/>
</dbReference>
<evidence type="ECO:0000313" key="12">
    <source>
        <dbReference type="Proteomes" id="UP000032352"/>
    </source>
</evidence>
<reference evidence="11 12" key="2">
    <citation type="journal article" date="2022" name="Mar. Drugs">
        <title>Bioassay-Guided Fractionation Leads to the Detection of Cholic Acid Generated by the Rare Thalassomonas sp.</title>
        <authorList>
            <person name="Pheiffer F."/>
            <person name="Schneider Y.K."/>
            <person name="Hansen E.H."/>
            <person name="Andersen J.H."/>
            <person name="Isaksson J."/>
            <person name="Busche T."/>
            <person name="R C."/>
            <person name="Kalinowski J."/>
            <person name="Zyl L.V."/>
            <person name="Trindade M."/>
        </authorList>
    </citation>
    <scope>NUCLEOTIDE SEQUENCE [LARGE SCALE GENOMIC DNA]</scope>
    <source>
        <strain evidence="11 12">XOM25</strain>
    </source>
</reference>
<dbReference type="GO" id="GO:0003964">
    <property type="term" value="F:RNA-directed DNA polymerase activity"/>
    <property type="evidence" value="ECO:0007669"/>
    <property type="project" value="UniProtKB-KW"/>
</dbReference>
<evidence type="ECO:0000256" key="3">
    <source>
        <dbReference type="ARBA" id="ARBA00022695"/>
    </source>
</evidence>
<name>A0AAE9YYT9_9GAMM</name>
<dbReference type="InterPro" id="IPR000477">
    <property type="entry name" value="RT_dom"/>
</dbReference>
<dbReference type="Pfam" id="PF00078">
    <property type="entry name" value="RVT_1"/>
    <property type="match status" value="1"/>
</dbReference>
<accession>A0AAE9YYT9</accession>
<dbReference type="InterPro" id="IPR043502">
    <property type="entry name" value="DNA/RNA_pol_sf"/>
</dbReference>
<dbReference type="KEGG" id="tvd:SG34_015525"/>
<dbReference type="GO" id="GO:0051607">
    <property type="term" value="P:defense response to virus"/>
    <property type="evidence" value="ECO:0007669"/>
    <property type="project" value="UniProtKB-KW"/>
</dbReference>
<protein>
    <recommendedName>
        <fullName evidence="1">RNA-directed DNA polymerase</fullName>
        <ecNumber evidence="1">2.7.7.49</ecNumber>
    </recommendedName>
</protein>
<keyword evidence="12" id="KW-1185">Reference proteome</keyword>
<dbReference type="GO" id="GO:0003723">
    <property type="term" value="F:RNA binding"/>
    <property type="evidence" value="ECO:0007669"/>
    <property type="project" value="InterPro"/>
</dbReference>
<dbReference type="InterPro" id="IPR013597">
    <property type="entry name" value="Mat_intron_G2"/>
</dbReference>
<dbReference type="GO" id="GO:0046872">
    <property type="term" value="F:metal ion binding"/>
    <property type="evidence" value="ECO:0007669"/>
    <property type="project" value="UniProtKB-KW"/>
</dbReference>
<evidence type="ECO:0000256" key="4">
    <source>
        <dbReference type="ARBA" id="ARBA00022723"/>
    </source>
</evidence>
<organism evidence="11 12">
    <name type="scientific">Thalassomonas viridans</name>
    <dbReference type="NCBI Taxonomy" id="137584"/>
    <lineage>
        <taxon>Bacteria</taxon>
        <taxon>Pseudomonadati</taxon>
        <taxon>Pseudomonadota</taxon>
        <taxon>Gammaproteobacteria</taxon>
        <taxon>Alteromonadales</taxon>
        <taxon>Colwelliaceae</taxon>
        <taxon>Thalassomonas</taxon>
    </lineage>
</organism>
<keyword evidence="4" id="KW-0479">Metal-binding</keyword>
<keyword evidence="5" id="KW-0460">Magnesium</keyword>
<dbReference type="InterPro" id="IPR030931">
    <property type="entry name" value="Group_II_RT_mat"/>
</dbReference>
<evidence type="ECO:0000256" key="7">
    <source>
        <dbReference type="ARBA" id="ARBA00023118"/>
    </source>
</evidence>
<evidence type="ECO:0000313" key="11">
    <source>
        <dbReference type="EMBL" id="WDE02854.1"/>
    </source>
</evidence>
<evidence type="ECO:0000259" key="10">
    <source>
        <dbReference type="PROSITE" id="PS50878"/>
    </source>
</evidence>
<dbReference type="SUPFAM" id="SSF56672">
    <property type="entry name" value="DNA/RNA polymerases"/>
    <property type="match status" value="1"/>
</dbReference>
<dbReference type="PANTHER" id="PTHR34047">
    <property type="entry name" value="NUCLEAR INTRON MATURASE 1, MITOCHONDRIAL-RELATED"/>
    <property type="match status" value="1"/>
</dbReference>
<dbReference type="PROSITE" id="PS50878">
    <property type="entry name" value="RT_POL"/>
    <property type="match status" value="1"/>
</dbReference>
<dbReference type="PANTHER" id="PTHR34047:SF8">
    <property type="entry name" value="PROTEIN YKFC"/>
    <property type="match status" value="1"/>
</dbReference>
<comment type="catalytic activity">
    <reaction evidence="9">
        <text>DNA(n) + a 2'-deoxyribonucleoside 5'-triphosphate = DNA(n+1) + diphosphate</text>
        <dbReference type="Rhea" id="RHEA:22508"/>
        <dbReference type="Rhea" id="RHEA-COMP:17339"/>
        <dbReference type="Rhea" id="RHEA-COMP:17340"/>
        <dbReference type="ChEBI" id="CHEBI:33019"/>
        <dbReference type="ChEBI" id="CHEBI:61560"/>
        <dbReference type="ChEBI" id="CHEBI:173112"/>
        <dbReference type="EC" id="2.7.7.49"/>
    </reaction>
</comment>
<keyword evidence="2 11" id="KW-0808">Transferase</keyword>
<dbReference type="CDD" id="cd01651">
    <property type="entry name" value="RT_G2_intron"/>
    <property type="match status" value="1"/>
</dbReference>
<evidence type="ECO:0000256" key="8">
    <source>
        <dbReference type="ARBA" id="ARBA00034120"/>
    </source>
</evidence>
<evidence type="ECO:0000256" key="1">
    <source>
        <dbReference type="ARBA" id="ARBA00012493"/>
    </source>
</evidence>
<proteinExistence type="inferred from homology"/>
<dbReference type="Proteomes" id="UP000032352">
    <property type="component" value="Chromosome"/>
</dbReference>
<dbReference type="EC" id="2.7.7.49" evidence="1"/>
<keyword evidence="3 11" id="KW-0548">Nucleotidyltransferase</keyword>
<comment type="similarity">
    <text evidence="8">Belongs to the bacterial reverse transcriptase family.</text>
</comment>
<dbReference type="Pfam" id="PF08388">
    <property type="entry name" value="GIIM"/>
    <property type="match status" value="1"/>
</dbReference>